<dbReference type="FunFam" id="3.30.565.10:FF:000006">
    <property type="entry name" value="Sensor histidine kinase WalK"/>
    <property type="match status" value="1"/>
</dbReference>
<feature type="transmembrane region" description="Helical" evidence="12">
    <location>
        <begin position="39"/>
        <end position="62"/>
    </location>
</feature>
<dbReference type="InterPro" id="IPR036097">
    <property type="entry name" value="HisK_dim/P_sf"/>
</dbReference>
<keyword evidence="9" id="KW-0902">Two-component regulatory system</keyword>
<dbReference type="HOGENOM" id="CLU_000445_89_6_11"/>
<evidence type="ECO:0000256" key="5">
    <source>
        <dbReference type="ARBA" id="ARBA00022679"/>
    </source>
</evidence>
<dbReference type="InterPro" id="IPR036890">
    <property type="entry name" value="HATPase_C_sf"/>
</dbReference>
<name>C0E7W5_9CORY</name>
<keyword evidence="8 12" id="KW-1133">Transmembrane helix</keyword>
<evidence type="ECO:0000256" key="10">
    <source>
        <dbReference type="ARBA" id="ARBA00023136"/>
    </source>
</evidence>
<sequence length="517" mass="56655">MILRKPSPDAEKTASLDLGALTAESSDGWGKQASLRWRVAMLTASMVAIAVGVMTVLAYWSVSVTLTNNVDKDLKSKSMAMLAETVDPSFFNNVKKEVEYFRTYNQNTKISIRLPGWNYTAGDESLPLLSLPPGEKTVVKTVNGDRVFMATNDAGATVVLSRDMTDIQGLILTLGLALLVFGGLGVLLAIMTGIVVATAGLKPLVRLQSAVDAVTRTQKLTPIPVVGNDELALLTMSFNQMLAALDQSRQRQAQLVADAGHELKTPLTSMRTNIELLMLLQKPGAPQISDEEKKALEHDVMAQMEELSTLIGDLVDLAREDAAETELQETDLAQVAQTAFERVRRRRPDVEFRLHVTPWYLWGDAHSLGRAILNLMDNAAKWSPADGVVRVKMTRLDEGRMQITISDSGPGIPEEEREKVFERFYRCIQSRSMPGSGLGLAIVRQVVDRHGGSITAEESEDGGAMFRMILPGYDHEEDLARDAKNSASKQLVANSHDDRPTEGRAAMFRNAHDAIGK</sequence>
<evidence type="ECO:0000256" key="2">
    <source>
        <dbReference type="ARBA" id="ARBA00004236"/>
    </source>
</evidence>
<evidence type="ECO:0000313" key="16">
    <source>
        <dbReference type="Proteomes" id="UP000006247"/>
    </source>
</evidence>
<dbReference type="GO" id="GO:0005886">
    <property type="term" value="C:plasma membrane"/>
    <property type="evidence" value="ECO:0007669"/>
    <property type="project" value="UniProtKB-SubCell"/>
</dbReference>
<reference evidence="15 16" key="1">
    <citation type="submission" date="2009-01" db="EMBL/GenBank/DDBJ databases">
        <authorList>
            <person name="Fulton L."/>
            <person name="Clifton S."/>
            <person name="Chinwalla A.T."/>
            <person name="Mitreva M."/>
            <person name="Sodergren E."/>
            <person name="Weinstock G."/>
            <person name="Clifton S."/>
            <person name="Dooling D.J."/>
            <person name="Fulton B."/>
            <person name="Minx P."/>
            <person name="Pepin K.H."/>
            <person name="Johnson M."/>
            <person name="Bhonagiri V."/>
            <person name="Nash W.E."/>
            <person name="Mardis E.R."/>
            <person name="Wilson R.K."/>
        </authorList>
    </citation>
    <scope>NUCLEOTIDE SEQUENCE [LARGE SCALE GENOMIC DNA]</scope>
    <source>
        <strain evidence="15 16">ATCC 33806</strain>
    </source>
</reference>
<dbReference type="CDD" id="cd06225">
    <property type="entry name" value="HAMP"/>
    <property type="match status" value="1"/>
</dbReference>
<dbReference type="InterPro" id="IPR003594">
    <property type="entry name" value="HATPase_dom"/>
</dbReference>
<dbReference type="InterPro" id="IPR005467">
    <property type="entry name" value="His_kinase_dom"/>
</dbReference>
<dbReference type="SUPFAM" id="SSF55874">
    <property type="entry name" value="ATPase domain of HSP90 chaperone/DNA topoisomerase II/histidine kinase"/>
    <property type="match status" value="1"/>
</dbReference>
<dbReference type="Gene3D" id="1.10.287.130">
    <property type="match status" value="1"/>
</dbReference>
<dbReference type="InterPro" id="IPR004358">
    <property type="entry name" value="Sig_transdc_His_kin-like_C"/>
</dbReference>
<evidence type="ECO:0000313" key="15">
    <source>
        <dbReference type="EMBL" id="EEG25490.1"/>
    </source>
</evidence>
<keyword evidence="7 15" id="KW-0418">Kinase</keyword>
<evidence type="ECO:0000259" key="13">
    <source>
        <dbReference type="PROSITE" id="PS50109"/>
    </source>
</evidence>
<dbReference type="GO" id="GO:0000155">
    <property type="term" value="F:phosphorelay sensor kinase activity"/>
    <property type="evidence" value="ECO:0007669"/>
    <property type="project" value="InterPro"/>
</dbReference>
<dbReference type="EMBL" id="ACEB01000053">
    <property type="protein sequence ID" value="EEG25490.1"/>
    <property type="molecule type" value="Genomic_DNA"/>
</dbReference>
<dbReference type="EC" id="2.7.13.3" evidence="3"/>
<dbReference type="PROSITE" id="PS50109">
    <property type="entry name" value="HIS_KIN"/>
    <property type="match status" value="1"/>
</dbReference>
<evidence type="ECO:0000256" key="6">
    <source>
        <dbReference type="ARBA" id="ARBA00022692"/>
    </source>
</evidence>
<evidence type="ECO:0000256" key="11">
    <source>
        <dbReference type="SAM" id="MobiDB-lite"/>
    </source>
</evidence>
<dbReference type="Pfam" id="PF02518">
    <property type="entry name" value="HATPase_c"/>
    <property type="match status" value="1"/>
</dbReference>
<keyword evidence="5" id="KW-0808">Transferase</keyword>
<comment type="caution">
    <text evidence="15">The sequence shown here is derived from an EMBL/GenBank/DDBJ whole genome shotgun (WGS) entry which is preliminary data.</text>
</comment>
<evidence type="ECO:0000256" key="9">
    <source>
        <dbReference type="ARBA" id="ARBA00023012"/>
    </source>
</evidence>
<dbReference type="PANTHER" id="PTHR45436:SF5">
    <property type="entry name" value="SENSOR HISTIDINE KINASE TRCS"/>
    <property type="match status" value="1"/>
</dbReference>
<dbReference type="PROSITE" id="PS50885">
    <property type="entry name" value="HAMP"/>
    <property type="match status" value="1"/>
</dbReference>
<feature type="domain" description="Histidine kinase" evidence="13">
    <location>
        <begin position="258"/>
        <end position="474"/>
    </location>
</feature>
<dbReference type="SMART" id="SM00387">
    <property type="entry name" value="HATPase_c"/>
    <property type="match status" value="1"/>
</dbReference>
<proteinExistence type="predicted"/>
<feature type="transmembrane region" description="Helical" evidence="12">
    <location>
        <begin position="170"/>
        <end position="197"/>
    </location>
</feature>
<dbReference type="CDD" id="cd00075">
    <property type="entry name" value="HATPase"/>
    <property type="match status" value="1"/>
</dbReference>
<dbReference type="PRINTS" id="PR00344">
    <property type="entry name" value="BCTRLSENSOR"/>
</dbReference>
<evidence type="ECO:0000256" key="12">
    <source>
        <dbReference type="SAM" id="Phobius"/>
    </source>
</evidence>
<dbReference type="InterPro" id="IPR003661">
    <property type="entry name" value="HisK_dim/P_dom"/>
</dbReference>
<dbReference type="Pfam" id="PF00672">
    <property type="entry name" value="HAMP"/>
    <property type="match status" value="1"/>
</dbReference>
<dbReference type="PANTHER" id="PTHR45436">
    <property type="entry name" value="SENSOR HISTIDINE KINASE YKOH"/>
    <property type="match status" value="1"/>
</dbReference>
<evidence type="ECO:0000259" key="14">
    <source>
        <dbReference type="PROSITE" id="PS50885"/>
    </source>
</evidence>
<dbReference type="SUPFAM" id="SSF47384">
    <property type="entry name" value="Homodimeric domain of signal transducing histidine kinase"/>
    <property type="match status" value="1"/>
</dbReference>
<evidence type="ECO:0000256" key="4">
    <source>
        <dbReference type="ARBA" id="ARBA00022553"/>
    </source>
</evidence>
<dbReference type="SMART" id="SM00388">
    <property type="entry name" value="HisKA"/>
    <property type="match status" value="1"/>
</dbReference>
<dbReference type="SMART" id="SM00304">
    <property type="entry name" value="HAMP"/>
    <property type="match status" value="1"/>
</dbReference>
<keyword evidence="10 12" id="KW-0472">Membrane</keyword>
<dbReference type="AlphaFoldDB" id="C0E7W5"/>
<dbReference type="CDD" id="cd00082">
    <property type="entry name" value="HisKA"/>
    <property type="match status" value="1"/>
</dbReference>
<dbReference type="Gene3D" id="3.30.565.10">
    <property type="entry name" value="Histidine kinase-like ATPase, C-terminal domain"/>
    <property type="match status" value="1"/>
</dbReference>
<dbReference type="Pfam" id="PF00512">
    <property type="entry name" value="HisKA"/>
    <property type="match status" value="1"/>
</dbReference>
<protein>
    <recommendedName>
        <fullName evidence="3">histidine kinase</fullName>
        <ecNumber evidence="3">2.7.13.3</ecNumber>
    </recommendedName>
</protein>
<comment type="catalytic activity">
    <reaction evidence="1">
        <text>ATP + protein L-histidine = ADP + protein N-phospho-L-histidine.</text>
        <dbReference type="EC" id="2.7.13.3"/>
    </reaction>
</comment>
<dbReference type="InterPro" id="IPR050428">
    <property type="entry name" value="TCS_sensor_his_kinase"/>
</dbReference>
<evidence type="ECO:0000256" key="8">
    <source>
        <dbReference type="ARBA" id="ARBA00022989"/>
    </source>
</evidence>
<evidence type="ECO:0000256" key="7">
    <source>
        <dbReference type="ARBA" id="ARBA00022777"/>
    </source>
</evidence>
<evidence type="ECO:0000256" key="3">
    <source>
        <dbReference type="ARBA" id="ARBA00012438"/>
    </source>
</evidence>
<comment type="subcellular location">
    <subcellularLocation>
        <location evidence="2">Cell membrane</location>
    </subcellularLocation>
</comment>
<organism evidence="15 16">
    <name type="scientific">Corynebacterium matruchotii ATCC 33806</name>
    <dbReference type="NCBI Taxonomy" id="566549"/>
    <lineage>
        <taxon>Bacteria</taxon>
        <taxon>Bacillati</taxon>
        <taxon>Actinomycetota</taxon>
        <taxon>Actinomycetes</taxon>
        <taxon>Mycobacteriales</taxon>
        <taxon>Corynebacteriaceae</taxon>
        <taxon>Corynebacterium</taxon>
    </lineage>
</organism>
<accession>C0E7W5</accession>
<feature type="domain" description="HAMP" evidence="14">
    <location>
        <begin position="198"/>
        <end position="250"/>
    </location>
</feature>
<evidence type="ECO:0000256" key="1">
    <source>
        <dbReference type="ARBA" id="ARBA00000085"/>
    </source>
</evidence>
<keyword evidence="6 12" id="KW-0812">Transmembrane</keyword>
<keyword evidence="4" id="KW-0597">Phosphoprotein</keyword>
<dbReference type="InterPro" id="IPR003660">
    <property type="entry name" value="HAMP_dom"/>
</dbReference>
<dbReference type="Proteomes" id="UP000006247">
    <property type="component" value="Unassembled WGS sequence"/>
</dbReference>
<gene>
    <name evidence="15" type="ORF">CORMATOL_03106</name>
</gene>
<dbReference type="Gene3D" id="6.10.340.10">
    <property type="match status" value="1"/>
</dbReference>
<feature type="region of interest" description="Disordered" evidence="11">
    <location>
        <begin position="485"/>
        <end position="504"/>
    </location>
</feature>